<dbReference type="Proteomes" id="UP000567795">
    <property type="component" value="Unassembled WGS sequence"/>
</dbReference>
<dbReference type="AlphaFoldDB" id="A0A852ZYQ8"/>
<comment type="caution">
    <text evidence="1">The sequence shown here is derived from an EMBL/GenBank/DDBJ whole genome shotgun (WGS) entry which is preliminary data.</text>
</comment>
<reference evidence="1 2" key="1">
    <citation type="submission" date="2020-07" db="EMBL/GenBank/DDBJ databases">
        <title>Sequencing the genomes of 1000 actinobacteria strains.</title>
        <authorList>
            <person name="Klenk H.-P."/>
        </authorList>
    </citation>
    <scope>NUCLEOTIDE SEQUENCE [LARGE SCALE GENOMIC DNA]</scope>
    <source>
        <strain evidence="1 2">DSM 42178</strain>
    </source>
</reference>
<sequence length="149" mass="15532">MALVRLLTSAAQGAVAGVAGTTAMSTMMEGAGRLSGLREQPPRTVMRALLPGRAQPRPVERSAAVLGHLGFGATSGALFGVLTAGRRPPSWLGAAYGLAVWAASYEGWIPAAGILPPAHRDHPHRAATLALAHLPYGVVTARALRRMRR</sequence>
<organism evidence="1 2">
    <name type="scientific">Allostreptomyces psammosilenae</name>
    <dbReference type="NCBI Taxonomy" id="1892865"/>
    <lineage>
        <taxon>Bacteria</taxon>
        <taxon>Bacillati</taxon>
        <taxon>Actinomycetota</taxon>
        <taxon>Actinomycetes</taxon>
        <taxon>Kitasatosporales</taxon>
        <taxon>Streptomycetaceae</taxon>
        <taxon>Allostreptomyces</taxon>
    </lineage>
</organism>
<name>A0A852ZYQ8_9ACTN</name>
<keyword evidence="2" id="KW-1185">Reference proteome</keyword>
<evidence type="ECO:0008006" key="3">
    <source>
        <dbReference type="Google" id="ProtNLM"/>
    </source>
</evidence>
<proteinExistence type="predicted"/>
<protein>
    <recommendedName>
        <fullName evidence="3">DUF1440 domain-containing protein</fullName>
    </recommendedName>
</protein>
<dbReference type="EMBL" id="JACBZD010000001">
    <property type="protein sequence ID" value="NYI07195.1"/>
    <property type="molecule type" value="Genomic_DNA"/>
</dbReference>
<accession>A0A852ZYQ8</accession>
<gene>
    <name evidence="1" type="ORF">FHU37_004138</name>
</gene>
<dbReference type="RefSeq" id="WP_179815652.1">
    <property type="nucleotide sequence ID" value="NZ_JACBZD010000001.1"/>
</dbReference>
<evidence type="ECO:0000313" key="1">
    <source>
        <dbReference type="EMBL" id="NYI07195.1"/>
    </source>
</evidence>
<evidence type="ECO:0000313" key="2">
    <source>
        <dbReference type="Proteomes" id="UP000567795"/>
    </source>
</evidence>